<dbReference type="InterPro" id="IPR036465">
    <property type="entry name" value="vWFA_dom_sf"/>
</dbReference>
<evidence type="ECO:0000256" key="4">
    <source>
        <dbReference type="ARBA" id="ARBA00022723"/>
    </source>
</evidence>
<feature type="domain" description="C2" evidence="10">
    <location>
        <begin position="22"/>
        <end position="157"/>
    </location>
</feature>
<dbReference type="InterPro" id="IPR037768">
    <property type="entry name" value="C2B_Copine"/>
</dbReference>
<dbReference type="Pfam" id="PF07002">
    <property type="entry name" value="Copine"/>
    <property type="match status" value="1"/>
</dbReference>
<proteinExistence type="inferred from homology"/>
<evidence type="ECO:0000259" key="10">
    <source>
        <dbReference type="PROSITE" id="PS50004"/>
    </source>
</evidence>
<dbReference type="InterPro" id="IPR010734">
    <property type="entry name" value="Copine_C"/>
</dbReference>
<dbReference type="GO" id="GO:0046872">
    <property type="term" value="F:metal ion binding"/>
    <property type="evidence" value="ECO:0007669"/>
    <property type="project" value="UniProtKB-KW"/>
</dbReference>
<dbReference type="GO" id="GO:0005886">
    <property type="term" value="C:plasma membrane"/>
    <property type="evidence" value="ECO:0007669"/>
    <property type="project" value="UniProtKB-SubCell"/>
</dbReference>
<protein>
    <submittedName>
        <fullName evidence="11">DCD (Development and Cell Death) domain protein</fullName>
    </submittedName>
</protein>
<name>A0A9N7R7K2_STRHE</name>
<feature type="domain" description="C2" evidence="10">
    <location>
        <begin position="172"/>
        <end position="294"/>
    </location>
</feature>
<evidence type="ECO:0000313" key="12">
    <source>
        <dbReference type="Proteomes" id="UP001153555"/>
    </source>
</evidence>
<dbReference type="Proteomes" id="UP001153555">
    <property type="component" value="Unassembled WGS sequence"/>
</dbReference>
<comment type="similarity">
    <text evidence="2">Belongs to the copine family.</text>
</comment>
<evidence type="ECO:0000256" key="7">
    <source>
        <dbReference type="ARBA" id="ARBA00022837"/>
    </source>
</evidence>
<keyword evidence="5" id="KW-0677">Repeat</keyword>
<evidence type="ECO:0000256" key="1">
    <source>
        <dbReference type="ARBA" id="ARBA00004193"/>
    </source>
</evidence>
<evidence type="ECO:0000256" key="2">
    <source>
        <dbReference type="ARBA" id="ARBA00009048"/>
    </source>
</evidence>
<comment type="caution">
    <text evidence="11">The sequence shown here is derived from an EMBL/GenBank/DDBJ whole genome shotgun (WGS) entry which is preliminary data.</text>
</comment>
<dbReference type="CDD" id="cd04048">
    <property type="entry name" value="C2A_Copine"/>
    <property type="match status" value="1"/>
</dbReference>
<keyword evidence="8" id="KW-0472">Membrane</keyword>
<dbReference type="InterPro" id="IPR000008">
    <property type="entry name" value="C2_dom"/>
</dbReference>
<dbReference type="PANTHER" id="PTHR10857:SF106">
    <property type="entry name" value="C2 DOMAIN-CONTAINING PROTEIN"/>
    <property type="match status" value="1"/>
</dbReference>
<organism evidence="11 12">
    <name type="scientific">Striga hermonthica</name>
    <name type="common">Purple witchweed</name>
    <name type="synonym">Buchnera hermonthica</name>
    <dbReference type="NCBI Taxonomy" id="68872"/>
    <lineage>
        <taxon>Eukaryota</taxon>
        <taxon>Viridiplantae</taxon>
        <taxon>Streptophyta</taxon>
        <taxon>Embryophyta</taxon>
        <taxon>Tracheophyta</taxon>
        <taxon>Spermatophyta</taxon>
        <taxon>Magnoliopsida</taxon>
        <taxon>eudicotyledons</taxon>
        <taxon>Gunneridae</taxon>
        <taxon>Pentapetalae</taxon>
        <taxon>asterids</taxon>
        <taxon>lamiids</taxon>
        <taxon>Lamiales</taxon>
        <taxon>Orobanchaceae</taxon>
        <taxon>Buchnereae</taxon>
        <taxon>Striga</taxon>
    </lineage>
</organism>
<dbReference type="CDD" id="cd01459">
    <property type="entry name" value="vWA_copine_like"/>
    <property type="match status" value="1"/>
</dbReference>
<evidence type="ECO:0000313" key="11">
    <source>
        <dbReference type="EMBL" id="CAA0815383.1"/>
    </source>
</evidence>
<dbReference type="InterPro" id="IPR035892">
    <property type="entry name" value="C2_domain_sf"/>
</dbReference>
<dbReference type="PANTHER" id="PTHR10857">
    <property type="entry name" value="COPINE"/>
    <property type="match status" value="1"/>
</dbReference>
<dbReference type="SUPFAM" id="SSF53300">
    <property type="entry name" value="vWA-like"/>
    <property type="match status" value="1"/>
</dbReference>
<dbReference type="SMART" id="SM00327">
    <property type="entry name" value="VWA"/>
    <property type="match status" value="1"/>
</dbReference>
<keyword evidence="3" id="KW-1003">Cell membrane</keyword>
<evidence type="ECO:0000256" key="9">
    <source>
        <dbReference type="ARBA" id="ARBA00023288"/>
    </source>
</evidence>
<evidence type="ECO:0000256" key="8">
    <source>
        <dbReference type="ARBA" id="ARBA00023136"/>
    </source>
</evidence>
<dbReference type="CDD" id="cd04047">
    <property type="entry name" value="C2B_Copine"/>
    <property type="match status" value="1"/>
</dbReference>
<dbReference type="GO" id="GO:0006952">
    <property type="term" value="P:defense response"/>
    <property type="evidence" value="ECO:0007669"/>
    <property type="project" value="UniProtKB-KW"/>
</dbReference>
<dbReference type="SMART" id="SM00239">
    <property type="entry name" value="C2"/>
    <property type="match status" value="2"/>
</dbReference>
<dbReference type="SUPFAM" id="SSF49562">
    <property type="entry name" value="C2 domain (Calcium/lipid-binding domain, CaLB)"/>
    <property type="match status" value="2"/>
</dbReference>
<dbReference type="GO" id="GO:0071277">
    <property type="term" value="P:cellular response to calcium ion"/>
    <property type="evidence" value="ECO:0007669"/>
    <property type="project" value="TreeGrafter"/>
</dbReference>
<gene>
    <name evidence="11" type="ORF">SHERM_15411</name>
</gene>
<accession>A0A9N7R7K2</accession>
<keyword evidence="12" id="KW-1185">Reference proteome</keyword>
<dbReference type="AlphaFoldDB" id="A0A9N7R7K2"/>
<dbReference type="InterPro" id="IPR002035">
    <property type="entry name" value="VWF_A"/>
</dbReference>
<keyword evidence="9" id="KW-0449">Lipoprotein</keyword>
<sequence>MGNCCSDGTAGQSAVGGTICTSAGNDAVDAFLRSRGYSGLFSQIELSLAAANLRDRDVLSKSDPMAVLYIKGSDGLLQELDRTEVVLNSLNPKWIRKYIVTYQFEMVQNLVFRIYDVDTEFHNMDVKALKLEEQQFLGEATCTLSEIVTKSSRTLTLDLGHGDGSFPTHSQKFGQLTVYAEESVASKTTAELILRCADLEARDLFSKSDPFLVISKITENGLLVPVSKTEVLKNDHNPRWKPIFLSVQQVGSKDSPLMIECFNFNSNGKHDLLGKVQKSLAGLEKLHSVATGESLFIPVSVGQSHENKVLKSQLFVDKYLENTQHSFLDYLAGGYELNFMVAIDFTASNGNPRLPDSLHYIDPSGRLNAYQRAILEVGGVLQFYDSDKKFPAWGFGARPIDGPVSHCFNLNGSSNYCEVEGIHGIMMAYTSALFNVSLAGPTLFGHVVTNAAQIASASVARNERKYFILLIITDGVITDLQETKDAFVMASDLPLSILIVGVGGADFKEMEILDADKGDRLESSTGRIASRDIVQFVPFRDVQSGEISVVQSLLAELPSQFLTYVRARGIGPKA</sequence>
<dbReference type="FunFam" id="2.60.40.150:FF:000168">
    <property type="entry name" value="Protein BONZAI 1"/>
    <property type="match status" value="1"/>
</dbReference>
<dbReference type="OrthoDB" id="5855668at2759"/>
<dbReference type="Pfam" id="PF00168">
    <property type="entry name" value="C2"/>
    <property type="match status" value="2"/>
</dbReference>
<dbReference type="InterPro" id="IPR045052">
    <property type="entry name" value="Copine"/>
</dbReference>
<dbReference type="PROSITE" id="PS50004">
    <property type="entry name" value="C2"/>
    <property type="match status" value="2"/>
</dbReference>
<evidence type="ECO:0000256" key="6">
    <source>
        <dbReference type="ARBA" id="ARBA00022821"/>
    </source>
</evidence>
<keyword evidence="4" id="KW-0479">Metal-binding</keyword>
<keyword evidence="7" id="KW-0106">Calcium</keyword>
<evidence type="ECO:0000256" key="3">
    <source>
        <dbReference type="ARBA" id="ARBA00022475"/>
    </source>
</evidence>
<dbReference type="GO" id="GO:0005544">
    <property type="term" value="F:calcium-dependent phospholipid binding"/>
    <property type="evidence" value="ECO:0007669"/>
    <property type="project" value="InterPro"/>
</dbReference>
<keyword evidence="6" id="KW-0611">Plant defense</keyword>
<comment type="subcellular location">
    <subcellularLocation>
        <location evidence="1">Cell membrane</location>
        <topology evidence="1">Lipid-anchor</topology>
    </subcellularLocation>
</comment>
<dbReference type="EMBL" id="CACSLK010012531">
    <property type="protein sequence ID" value="CAA0815383.1"/>
    <property type="molecule type" value="Genomic_DNA"/>
</dbReference>
<evidence type="ECO:0000256" key="5">
    <source>
        <dbReference type="ARBA" id="ARBA00022737"/>
    </source>
</evidence>
<reference evidence="11" key="1">
    <citation type="submission" date="2019-12" db="EMBL/GenBank/DDBJ databases">
        <authorList>
            <person name="Scholes J."/>
        </authorList>
    </citation>
    <scope>NUCLEOTIDE SEQUENCE</scope>
</reference>
<dbReference type="Gene3D" id="2.60.40.150">
    <property type="entry name" value="C2 domain"/>
    <property type="match status" value="2"/>
</dbReference>